<evidence type="ECO:0000313" key="2">
    <source>
        <dbReference type="EMBL" id="GAA3738737.1"/>
    </source>
</evidence>
<evidence type="ECO:0000256" key="1">
    <source>
        <dbReference type="SAM" id="MobiDB-lite"/>
    </source>
</evidence>
<sequence>MTQNPDAEETLAGLGREIELLARSASDAAALARPGTSEELFDRAAVLRENAMGIIYDGDGSSDQERVGRLLALLPALLTVVDEARDTIGRLRELAGEDDPAKAVSPWDTAGRGAPARPDWNTTT</sequence>
<keyword evidence="3" id="KW-1185">Reference proteome</keyword>
<accession>A0ABP7FFP5</accession>
<reference evidence="3" key="1">
    <citation type="journal article" date="2019" name="Int. J. Syst. Evol. Microbiol.">
        <title>The Global Catalogue of Microorganisms (GCM) 10K type strain sequencing project: providing services to taxonomists for standard genome sequencing and annotation.</title>
        <authorList>
            <consortium name="The Broad Institute Genomics Platform"/>
            <consortium name="The Broad Institute Genome Sequencing Center for Infectious Disease"/>
            <person name="Wu L."/>
            <person name="Ma J."/>
        </authorList>
    </citation>
    <scope>NUCLEOTIDE SEQUENCE [LARGE SCALE GENOMIC DNA]</scope>
    <source>
        <strain evidence="3">JCM 16949</strain>
    </source>
</reference>
<proteinExistence type="predicted"/>
<dbReference type="EMBL" id="BAABAE010000003">
    <property type="protein sequence ID" value="GAA3738737.1"/>
    <property type="molecule type" value="Genomic_DNA"/>
</dbReference>
<feature type="region of interest" description="Disordered" evidence="1">
    <location>
        <begin position="96"/>
        <end position="124"/>
    </location>
</feature>
<dbReference type="RefSeq" id="WP_344754916.1">
    <property type="nucleotide sequence ID" value="NZ_BAABAE010000003.1"/>
</dbReference>
<comment type="caution">
    <text evidence="2">The sequence shown here is derived from an EMBL/GenBank/DDBJ whole genome shotgun (WGS) entry which is preliminary data.</text>
</comment>
<gene>
    <name evidence="2" type="ORF">GCM10022239_12880</name>
</gene>
<name>A0ABP7FFP5_9MICO</name>
<evidence type="ECO:0000313" key="3">
    <source>
        <dbReference type="Proteomes" id="UP001501004"/>
    </source>
</evidence>
<protein>
    <submittedName>
        <fullName evidence="2">Uncharacterized protein</fullName>
    </submittedName>
</protein>
<organism evidence="2 3">
    <name type="scientific">Leifsonella bigeumensis</name>
    <dbReference type="NCBI Taxonomy" id="433643"/>
    <lineage>
        <taxon>Bacteria</taxon>
        <taxon>Bacillati</taxon>
        <taxon>Actinomycetota</taxon>
        <taxon>Actinomycetes</taxon>
        <taxon>Micrococcales</taxon>
        <taxon>Microbacteriaceae</taxon>
        <taxon>Leifsonella</taxon>
    </lineage>
</organism>
<dbReference type="Proteomes" id="UP001501004">
    <property type="component" value="Unassembled WGS sequence"/>
</dbReference>